<reference evidence="4 5" key="1">
    <citation type="journal article" date="2013" name="ISME J.">
        <title>Comparative genomics of pathogenic lineages of Vibrio nigripulchritudo identifies virulence-associated traits.</title>
        <authorList>
            <person name="Goudenege D."/>
            <person name="Labreuche Y."/>
            <person name="Krin E."/>
            <person name="Ansquer D."/>
            <person name="Mangenot S."/>
            <person name="Calteau A."/>
            <person name="Medigue C."/>
            <person name="Mazel D."/>
            <person name="Polz M.F."/>
            <person name="Le Roux F."/>
        </authorList>
    </citation>
    <scope>NUCLEOTIDE SEQUENCE [LARGE SCALE GENOMIC DNA]</scope>
    <source>
        <strain evidence="4 5">SOn1</strain>
    </source>
</reference>
<dbReference type="Proteomes" id="UP000018211">
    <property type="component" value="Unassembled WGS sequence"/>
</dbReference>
<sequence>MEHRIRAAGILIEDDKILLVRVKDHTGVYWIPPGGGMENEDATTKDALRREFREETNLRVKVGDLICVREFQEQHPLRYHAEFFYLIESYEGEPSKENLIGLNDQEYIQDVEWVRLDTIKNLRVYPAELKSTLIEDAINKRFSTHLGSYVQGENESKNWLEA</sequence>
<evidence type="ECO:0000313" key="5">
    <source>
        <dbReference type="Proteomes" id="UP000018211"/>
    </source>
</evidence>
<keyword evidence="2" id="KW-0378">Hydrolase</keyword>
<dbReference type="RefSeq" id="WP_004402175.1">
    <property type="nucleotide sequence ID" value="NZ_LK391965.1"/>
</dbReference>
<dbReference type="PROSITE" id="PS51462">
    <property type="entry name" value="NUDIX"/>
    <property type="match status" value="1"/>
</dbReference>
<proteinExistence type="predicted"/>
<dbReference type="InterPro" id="IPR015797">
    <property type="entry name" value="NUDIX_hydrolase-like_dom_sf"/>
</dbReference>
<evidence type="ECO:0000256" key="2">
    <source>
        <dbReference type="ARBA" id="ARBA00022801"/>
    </source>
</evidence>
<evidence type="ECO:0000259" key="3">
    <source>
        <dbReference type="PROSITE" id="PS51462"/>
    </source>
</evidence>
<dbReference type="PANTHER" id="PTHR43046">
    <property type="entry name" value="GDP-MANNOSE MANNOSYL HYDROLASE"/>
    <property type="match status" value="1"/>
</dbReference>
<dbReference type="Pfam" id="PF00293">
    <property type="entry name" value="NUDIX"/>
    <property type="match status" value="1"/>
</dbReference>
<evidence type="ECO:0000313" key="4">
    <source>
        <dbReference type="EMBL" id="CCO48927.1"/>
    </source>
</evidence>
<accession>A0AAV2VW11</accession>
<organism evidence="4 5">
    <name type="scientific">Vibrio nigripulchritudo SOn1</name>
    <dbReference type="NCBI Taxonomy" id="1238450"/>
    <lineage>
        <taxon>Bacteria</taxon>
        <taxon>Pseudomonadati</taxon>
        <taxon>Pseudomonadota</taxon>
        <taxon>Gammaproteobacteria</taxon>
        <taxon>Vibrionales</taxon>
        <taxon>Vibrionaceae</taxon>
        <taxon>Vibrio</taxon>
    </lineage>
</organism>
<dbReference type="GO" id="GO:0016787">
    <property type="term" value="F:hydrolase activity"/>
    <property type="evidence" value="ECO:0007669"/>
    <property type="project" value="UniProtKB-KW"/>
</dbReference>
<comment type="caution">
    <text evidence="4">The sequence shown here is derived from an EMBL/GenBank/DDBJ whole genome shotgun (WGS) entry which is preliminary data.</text>
</comment>
<dbReference type="PANTHER" id="PTHR43046:SF16">
    <property type="entry name" value="ADP-RIBOSE PYROPHOSPHATASE YJHB-RELATED"/>
    <property type="match status" value="1"/>
</dbReference>
<comment type="cofactor">
    <cofactor evidence="1">
        <name>Mg(2+)</name>
        <dbReference type="ChEBI" id="CHEBI:18420"/>
    </cofactor>
</comment>
<dbReference type="InterPro" id="IPR000086">
    <property type="entry name" value="NUDIX_hydrolase_dom"/>
</dbReference>
<dbReference type="Gene3D" id="3.90.79.10">
    <property type="entry name" value="Nucleoside Triphosphate Pyrophosphohydrolase"/>
    <property type="match status" value="1"/>
</dbReference>
<evidence type="ECO:0000256" key="1">
    <source>
        <dbReference type="ARBA" id="ARBA00001946"/>
    </source>
</evidence>
<dbReference type="AlphaFoldDB" id="A0AAV2VW11"/>
<dbReference type="GeneID" id="97541951"/>
<dbReference type="CDD" id="cd18880">
    <property type="entry name" value="NUDIX_ADPRase"/>
    <property type="match status" value="1"/>
</dbReference>
<gene>
    <name evidence="4" type="ORF">VIBNISOn1_710027</name>
</gene>
<feature type="domain" description="Nudix hydrolase" evidence="3">
    <location>
        <begin position="1"/>
        <end position="142"/>
    </location>
</feature>
<name>A0AAV2VW11_9VIBR</name>
<dbReference type="EMBL" id="CAOF01000166">
    <property type="protein sequence ID" value="CCO48927.1"/>
    <property type="molecule type" value="Genomic_DNA"/>
</dbReference>
<dbReference type="SUPFAM" id="SSF55811">
    <property type="entry name" value="Nudix"/>
    <property type="match status" value="1"/>
</dbReference>
<protein>
    <submittedName>
        <fullName evidence="4">NTP pyrophosphohydrolase including oxidative damage repair enzyme</fullName>
    </submittedName>
</protein>